<keyword evidence="2" id="KW-0472">Membrane</keyword>
<gene>
    <name evidence="3" type="ORF">ACFOHL_17355</name>
</gene>
<feature type="transmembrane region" description="Helical" evidence="2">
    <location>
        <begin position="20"/>
        <end position="38"/>
    </location>
</feature>
<feature type="compositionally biased region" description="Basic and acidic residues" evidence="1">
    <location>
        <begin position="124"/>
        <end position="133"/>
    </location>
</feature>
<reference evidence="4" key="1">
    <citation type="journal article" date="2019" name="Int. J. Syst. Evol. Microbiol.">
        <title>The Global Catalogue of Microorganisms (GCM) 10K type strain sequencing project: providing services to taxonomists for standard genome sequencing and annotation.</title>
        <authorList>
            <consortium name="The Broad Institute Genomics Platform"/>
            <consortium name="The Broad Institute Genome Sequencing Center for Infectious Disease"/>
            <person name="Wu L."/>
            <person name="Ma J."/>
        </authorList>
    </citation>
    <scope>NUCLEOTIDE SEQUENCE [LARGE SCALE GENOMIC DNA]</scope>
    <source>
        <strain evidence="4">KCTC 52473</strain>
    </source>
</reference>
<dbReference type="Proteomes" id="UP001595478">
    <property type="component" value="Unassembled WGS sequence"/>
</dbReference>
<protein>
    <submittedName>
        <fullName evidence="3">Uncharacterized protein</fullName>
    </submittedName>
</protein>
<keyword evidence="2" id="KW-1133">Transmembrane helix</keyword>
<keyword evidence="4" id="KW-1185">Reference proteome</keyword>
<accession>A0ABV7FSR3</accession>
<sequence>MNKLINIVLSGLLWRRYKFLIVSLVLLIVSLVVVGQVHKDYVEFAQATDNTSSLGMSFVVKWGVWLLLISIFLAANHFYNKQKDKAEAQKSNTNSALSKVLKWRNDKLYAASKSSSPPSKSKQKTTEIDPFEQIRTREKLRSYADLLIESKETKDNSNDGHQ</sequence>
<feature type="region of interest" description="Disordered" evidence="1">
    <location>
        <begin position="109"/>
        <end position="133"/>
    </location>
</feature>
<evidence type="ECO:0000313" key="4">
    <source>
        <dbReference type="Proteomes" id="UP001595478"/>
    </source>
</evidence>
<evidence type="ECO:0000256" key="2">
    <source>
        <dbReference type="SAM" id="Phobius"/>
    </source>
</evidence>
<evidence type="ECO:0000313" key="3">
    <source>
        <dbReference type="EMBL" id="MFC3123389.1"/>
    </source>
</evidence>
<name>A0ABV7FSR3_9ALTE</name>
<dbReference type="RefSeq" id="WP_376921509.1">
    <property type="nucleotide sequence ID" value="NZ_JBHRSW010000050.1"/>
</dbReference>
<feature type="transmembrane region" description="Helical" evidence="2">
    <location>
        <begin position="58"/>
        <end position="79"/>
    </location>
</feature>
<comment type="caution">
    <text evidence="3">The sequence shown here is derived from an EMBL/GenBank/DDBJ whole genome shotgun (WGS) entry which is preliminary data.</text>
</comment>
<evidence type="ECO:0000256" key="1">
    <source>
        <dbReference type="SAM" id="MobiDB-lite"/>
    </source>
</evidence>
<keyword evidence="2" id="KW-0812">Transmembrane</keyword>
<dbReference type="EMBL" id="JBHRSW010000050">
    <property type="protein sequence ID" value="MFC3123389.1"/>
    <property type="molecule type" value="Genomic_DNA"/>
</dbReference>
<proteinExistence type="predicted"/>
<organism evidence="3 4">
    <name type="scientific">Agaribacter flavus</name>
    <dbReference type="NCBI Taxonomy" id="1902781"/>
    <lineage>
        <taxon>Bacteria</taxon>
        <taxon>Pseudomonadati</taxon>
        <taxon>Pseudomonadota</taxon>
        <taxon>Gammaproteobacteria</taxon>
        <taxon>Alteromonadales</taxon>
        <taxon>Alteromonadaceae</taxon>
        <taxon>Agaribacter</taxon>
    </lineage>
</organism>